<keyword evidence="5 6" id="KW-0378">Hydrolase</keyword>
<dbReference type="CDD" id="cd01086">
    <property type="entry name" value="MetAP1"/>
    <property type="match status" value="1"/>
</dbReference>
<comment type="subunit">
    <text evidence="6">Monomer.</text>
</comment>
<dbReference type="EMBL" id="AP014608">
    <property type="protein sequence ID" value="BBA17325.1"/>
    <property type="molecule type" value="Genomic_DNA"/>
</dbReference>
<dbReference type="Pfam" id="PF00557">
    <property type="entry name" value="Peptidase_M24"/>
    <property type="match status" value="1"/>
</dbReference>
<accession>A0A224ABQ8</accession>
<feature type="domain" description="Peptidase M24" evidence="8">
    <location>
        <begin position="12"/>
        <end position="237"/>
    </location>
</feature>
<evidence type="ECO:0000256" key="6">
    <source>
        <dbReference type="HAMAP-Rule" id="MF_01974"/>
    </source>
</evidence>
<comment type="caution">
    <text evidence="6">Lacks conserved residue(s) required for the propagation of feature annotation.</text>
</comment>
<dbReference type="GO" id="GO:0006508">
    <property type="term" value="P:proteolysis"/>
    <property type="evidence" value="ECO:0007669"/>
    <property type="project" value="UniProtKB-KW"/>
</dbReference>
<dbReference type="GO" id="GO:0004239">
    <property type="term" value="F:initiator methionyl aminopeptidase activity"/>
    <property type="evidence" value="ECO:0007669"/>
    <property type="project" value="UniProtKB-UniRule"/>
</dbReference>
<sequence length="271" mass="30256">MIQLKTIEEIILIKKSAVLASKTLGMLTKEIKPGVHTLYLDKLAKNFIFDHGGKPAFLGLYDFPNTLCVSPNNQVVHGIPNRDPLCEGDILSIDCGVYMNGFYGEHAYTFEIGKVSHNIKKFLDCSKKSLYIGMSNCKLGNSIGDIGYSIQSYIEKKGYNVVKDLVGHGLGKNMHEDPKIPNFGKKGKGFKLKEGLVLSIEPMVNIGSSEILFHKDGWTITTLDNKNSAHYEHNVAIVDGAPCLLSTFRYIYKELNINTLEEDSFQNQKIY</sequence>
<dbReference type="RefSeq" id="WP_119305579.1">
    <property type="nucleotide sequence ID" value="NZ_AP014608.1"/>
</dbReference>
<dbReference type="GO" id="GO:0070006">
    <property type="term" value="F:metalloaminopeptidase activity"/>
    <property type="evidence" value="ECO:0007669"/>
    <property type="project" value="UniProtKB-UniRule"/>
</dbReference>
<dbReference type="PANTHER" id="PTHR43330">
    <property type="entry name" value="METHIONINE AMINOPEPTIDASE"/>
    <property type="match status" value="1"/>
</dbReference>
<evidence type="ECO:0000256" key="7">
    <source>
        <dbReference type="RuleBase" id="RU003653"/>
    </source>
</evidence>
<keyword evidence="3 6" id="KW-0645">Protease</keyword>
<comment type="similarity">
    <text evidence="6">Belongs to the peptidase M24A family. Methionine aminopeptidase type 1 subfamily.</text>
</comment>
<dbReference type="AlphaFoldDB" id="A0A224ABQ8"/>
<evidence type="ECO:0000313" key="9">
    <source>
        <dbReference type="EMBL" id="BBA17325.1"/>
    </source>
</evidence>
<dbReference type="HAMAP" id="MF_01974">
    <property type="entry name" value="MetAP_1"/>
    <property type="match status" value="1"/>
</dbReference>
<protein>
    <recommendedName>
        <fullName evidence="6 7">Methionine aminopeptidase</fullName>
        <shortName evidence="6">MAP</shortName>
        <shortName evidence="6">MetAP</shortName>
        <ecNumber evidence="6 7">3.4.11.18</ecNumber>
    </recommendedName>
    <alternativeName>
        <fullName evidence="6">Peptidase M</fullName>
    </alternativeName>
</protein>
<dbReference type="NCBIfam" id="TIGR00500">
    <property type="entry name" value="met_pdase_I"/>
    <property type="match status" value="1"/>
</dbReference>
<dbReference type="PRINTS" id="PR00599">
    <property type="entry name" value="MAPEPTIDASE"/>
</dbReference>
<dbReference type="InterPro" id="IPR036005">
    <property type="entry name" value="Creatinase/aminopeptidase-like"/>
</dbReference>
<dbReference type="InterPro" id="IPR001714">
    <property type="entry name" value="Pept_M24_MAP"/>
</dbReference>
<dbReference type="SUPFAM" id="SSF55920">
    <property type="entry name" value="Creatinase/aminopeptidase"/>
    <property type="match status" value="1"/>
</dbReference>
<dbReference type="Proteomes" id="UP000263619">
    <property type="component" value="Chromosome"/>
</dbReference>
<dbReference type="GO" id="GO:0046872">
    <property type="term" value="F:metal ion binding"/>
    <property type="evidence" value="ECO:0007669"/>
    <property type="project" value="UniProtKB-UniRule"/>
</dbReference>
<evidence type="ECO:0000256" key="2">
    <source>
        <dbReference type="ARBA" id="ARBA00022438"/>
    </source>
</evidence>
<dbReference type="OrthoDB" id="9802055at2"/>
<evidence type="ECO:0000256" key="5">
    <source>
        <dbReference type="ARBA" id="ARBA00022801"/>
    </source>
</evidence>
<gene>
    <name evidence="6 9" type="primary">map</name>
    <name evidence="9" type="ORF">STAT_407</name>
</gene>
<dbReference type="InterPro" id="IPR002467">
    <property type="entry name" value="Pept_M24A_MAP1"/>
</dbReference>
<evidence type="ECO:0000256" key="1">
    <source>
        <dbReference type="ARBA" id="ARBA00002521"/>
    </source>
</evidence>
<feature type="binding site" evidence="6">
    <location>
        <position position="77"/>
    </location>
    <ligand>
        <name>substrate</name>
    </ligand>
</feature>
<dbReference type="EC" id="3.4.11.18" evidence="6 7"/>
<keyword evidence="4 6" id="KW-0479">Metal-binding</keyword>
<reference evidence="9 10" key="1">
    <citation type="submission" date="2014-06" db="EMBL/GenBank/DDBJ databases">
        <title>Genome sequence of the intracellular symbiont Blattabacterium cuenoti, strain STAT from the wood feeding cockroach Salganea taiwanensis taiwanensis.</title>
        <authorList>
            <person name="Kinjo Y."/>
            <person name="Ohkuma M."/>
            <person name="Tokuda G."/>
        </authorList>
    </citation>
    <scope>NUCLEOTIDE SEQUENCE [LARGE SCALE GENOMIC DNA]</scope>
    <source>
        <strain evidence="9 10">STAT</strain>
    </source>
</reference>
<dbReference type="GO" id="GO:0005829">
    <property type="term" value="C:cytosol"/>
    <property type="evidence" value="ECO:0007669"/>
    <property type="project" value="TreeGrafter"/>
</dbReference>
<keyword evidence="2 6" id="KW-0031">Aminopeptidase</keyword>
<feature type="binding site" evidence="6">
    <location>
        <position position="175"/>
    </location>
    <ligand>
        <name>substrate</name>
    </ligand>
</feature>
<evidence type="ECO:0000256" key="3">
    <source>
        <dbReference type="ARBA" id="ARBA00022670"/>
    </source>
</evidence>
<dbReference type="PANTHER" id="PTHR43330:SF27">
    <property type="entry name" value="METHIONINE AMINOPEPTIDASE"/>
    <property type="match status" value="1"/>
</dbReference>
<dbReference type="Gene3D" id="3.90.230.10">
    <property type="entry name" value="Creatinase/methionine aminopeptidase superfamily"/>
    <property type="match status" value="1"/>
</dbReference>
<keyword evidence="10" id="KW-1185">Reference proteome</keyword>
<comment type="catalytic activity">
    <reaction evidence="6 7">
        <text>Release of N-terminal amino acids, preferentially methionine, from peptides and arylamides.</text>
        <dbReference type="EC" id="3.4.11.18"/>
    </reaction>
</comment>
<name>A0A224ABQ8_9FLAO</name>
<evidence type="ECO:0000256" key="4">
    <source>
        <dbReference type="ARBA" id="ARBA00022723"/>
    </source>
</evidence>
<comment type="function">
    <text evidence="1 6">Removes the N-terminal methionine from nascent proteins. The N-terminal methionine is often cleaved when the second residue in the primary sequence is small and uncharged (Met-Ala-, Cys, Gly, Pro, Ser, Thr, or Val). Requires deformylation of the N(alpha)-formylated initiator methionine before it can be hydrolyzed.</text>
</comment>
<comment type="cofactor">
    <cofactor evidence="6">
        <name>Co(2+)</name>
        <dbReference type="ChEBI" id="CHEBI:48828"/>
    </cofactor>
    <cofactor evidence="6">
        <name>Zn(2+)</name>
        <dbReference type="ChEBI" id="CHEBI:29105"/>
    </cofactor>
    <cofactor evidence="6">
        <name>Mn(2+)</name>
        <dbReference type="ChEBI" id="CHEBI:29035"/>
    </cofactor>
    <cofactor evidence="6">
        <name>Fe(2+)</name>
        <dbReference type="ChEBI" id="CHEBI:29033"/>
    </cofactor>
    <text evidence="6">Binds 2 divalent metal cations per subunit. Has a high-affinity and a low affinity metal-binding site. The true nature of the physiological cofactor is under debate. The enzyme is active with cobalt, zinc, manganese or divalent iron ions. Most likely, methionine aminopeptidases function as mononuclear Fe(2+)-metalloproteases under physiological conditions, and the catalytically relevant metal-binding site has been assigned to the histidine-containing high-affinity site.</text>
</comment>
<evidence type="ECO:0000313" key="10">
    <source>
        <dbReference type="Proteomes" id="UP000263619"/>
    </source>
</evidence>
<dbReference type="InterPro" id="IPR000994">
    <property type="entry name" value="Pept_M24"/>
</dbReference>
<proteinExistence type="inferred from homology"/>
<evidence type="ECO:0000259" key="8">
    <source>
        <dbReference type="Pfam" id="PF00557"/>
    </source>
</evidence>
<organism evidence="9 10">
    <name type="scientific">Blattabacterium cuenoti STAT</name>
    <dbReference type="NCBI Taxonomy" id="1457030"/>
    <lineage>
        <taxon>Bacteria</taxon>
        <taxon>Pseudomonadati</taxon>
        <taxon>Bacteroidota</taxon>
        <taxon>Flavobacteriia</taxon>
        <taxon>Flavobacteriales</taxon>
        <taxon>Blattabacteriaceae</taxon>
        <taxon>Blattabacterium</taxon>
    </lineage>
</organism>